<feature type="transmembrane region" description="Helical" evidence="2">
    <location>
        <begin position="132"/>
        <end position="152"/>
    </location>
</feature>
<feature type="transmembrane region" description="Helical" evidence="2">
    <location>
        <begin position="581"/>
        <end position="600"/>
    </location>
</feature>
<feature type="transmembrane region" description="Helical" evidence="2">
    <location>
        <begin position="553"/>
        <end position="575"/>
    </location>
</feature>
<keyword evidence="2" id="KW-0812">Transmembrane</keyword>
<dbReference type="OrthoDB" id="5960773at2759"/>
<feature type="transmembrane region" description="Helical" evidence="2">
    <location>
        <begin position="220"/>
        <end position="239"/>
    </location>
</feature>
<protein>
    <recommendedName>
        <fullName evidence="5">Transmembrane protein</fullName>
    </recommendedName>
</protein>
<sequence>MPQVALRNRLSPQLLVRTRSCSPSHSPAVQRLNSHAISRYQRKIVKRQRQRKLAVLKKVSVTSSSSEAEEEYFNETDNEDEKHAGNPKTTKYSEKLKEMIAPMSTKFNLHKEYKKLEYLCAFFACASHRTNVILRSLGALSWLASVVIHFAFDVNEAIKVYGYTFLAAQFFWLLNFVVGTLAMRYRVLPWLLEGMKELRHDECYEKTITNVLRMVKKIPYWVLAFGFVGSGAQHLFLYIDDAFNGSYNSWMESKIVASILLIVRFVTAAHIYSAYLLFWMGPTAVMMACGYAMSEFLDQFDAKIRDTNRITSFKEAISLYSKRAKFVKTSSSKCLVILSMQLLSVVICFGLNTYVFLFSPVRRYLHVWHSIVPLLIMVYPLCTAAWVTKQYTWFIIVVVRAWVHRDDLDSSSSDEDSGIDEMKTSQDKKTFAGKSPFFFSKKKLDESISSSVAGIFKSGRPKSAHFDSQRKLSGFRRSSSVQIKDRNKRKSTQNLMPWQKAVAEKQLSDPGNIVGSTTSINSVPRFASTVAAATAINKFKNVKNRPRFNFEKFLSYLESMRSVVGFSISGIMVTWDLVSTTLFLLLFSIIAVFYAGINLWRSKKYVDFLI</sequence>
<accession>A0A7M5XF38</accession>
<evidence type="ECO:0000313" key="3">
    <source>
        <dbReference type="EnsemblMetazoa" id="CLYHEMP021031.1"/>
    </source>
</evidence>
<feature type="transmembrane region" description="Helical" evidence="2">
    <location>
        <begin position="158"/>
        <end position="178"/>
    </location>
</feature>
<evidence type="ECO:0008006" key="5">
    <source>
        <dbReference type="Google" id="ProtNLM"/>
    </source>
</evidence>
<evidence type="ECO:0000256" key="2">
    <source>
        <dbReference type="SAM" id="Phobius"/>
    </source>
</evidence>
<dbReference type="Proteomes" id="UP000594262">
    <property type="component" value="Unplaced"/>
</dbReference>
<keyword evidence="2" id="KW-0472">Membrane</keyword>
<feature type="region of interest" description="Disordered" evidence="1">
    <location>
        <begin position="69"/>
        <end position="89"/>
    </location>
</feature>
<name>A0A7M5XF38_9CNID</name>
<dbReference type="AlphaFoldDB" id="A0A7M5XF38"/>
<dbReference type="RefSeq" id="XP_066915256.1">
    <property type="nucleotide sequence ID" value="XM_067059155.1"/>
</dbReference>
<evidence type="ECO:0000256" key="1">
    <source>
        <dbReference type="SAM" id="MobiDB-lite"/>
    </source>
</evidence>
<dbReference type="GeneID" id="136802423"/>
<feature type="transmembrane region" description="Helical" evidence="2">
    <location>
        <begin position="367"/>
        <end position="387"/>
    </location>
</feature>
<feature type="transmembrane region" description="Helical" evidence="2">
    <location>
        <begin position="259"/>
        <end position="278"/>
    </location>
</feature>
<organism evidence="3 4">
    <name type="scientific">Clytia hemisphaerica</name>
    <dbReference type="NCBI Taxonomy" id="252671"/>
    <lineage>
        <taxon>Eukaryota</taxon>
        <taxon>Metazoa</taxon>
        <taxon>Cnidaria</taxon>
        <taxon>Hydrozoa</taxon>
        <taxon>Hydroidolina</taxon>
        <taxon>Leptothecata</taxon>
        <taxon>Obeliida</taxon>
        <taxon>Clytiidae</taxon>
        <taxon>Clytia</taxon>
    </lineage>
</organism>
<feature type="region of interest" description="Disordered" evidence="1">
    <location>
        <begin position="459"/>
        <end position="492"/>
    </location>
</feature>
<keyword evidence="4" id="KW-1185">Reference proteome</keyword>
<evidence type="ECO:0000313" key="4">
    <source>
        <dbReference type="Proteomes" id="UP000594262"/>
    </source>
</evidence>
<reference evidence="3" key="1">
    <citation type="submission" date="2021-01" db="UniProtKB">
        <authorList>
            <consortium name="EnsemblMetazoa"/>
        </authorList>
    </citation>
    <scope>IDENTIFICATION</scope>
</reference>
<dbReference type="EnsemblMetazoa" id="CLYHEMT021031.1">
    <property type="protein sequence ID" value="CLYHEMP021031.1"/>
    <property type="gene ID" value="CLYHEMG021031"/>
</dbReference>
<feature type="compositionally biased region" description="Acidic residues" evidence="1">
    <location>
        <begin position="69"/>
        <end position="79"/>
    </location>
</feature>
<feature type="transmembrane region" description="Helical" evidence="2">
    <location>
        <begin position="335"/>
        <end position="355"/>
    </location>
</feature>
<keyword evidence="2" id="KW-1133">Transmembrane helix</keyword>
<proteinExistence type="predicted"/>